<dbReference type="Pfam" id="PF04940">
    <property type="entry name" value="BLUF"/>
    <property type="match status" value="1"/>
</dbReference>
<evidence type="ECO:0000259" key="1">
    <source>
        <dbReference type="PROSITE" id="PS50925"/>
    </source>
</evidence>
<dbReference type="PROSITE" id="PS50925">
    <property type="entry name" value="BLUF"/>
    <property type="match status" value="1"/>
</dbReference>
<dbReference type="InterPro" id="IPR007024">
    <property type="entry name" value="BLUF_domain"/>
</dbReference>
<keyword evidence="3" id="KW-1185">Reference proteome</keyword>
<dbReference type="SMART" id="SM01034">
    <property type="entry name" value="BLUF"/>
    <property type="match status" value="1"/>
</dbReference>
<reference evidence="2 3" key="1">
    <citation type="submission" date="2009-07" db="EMBL/GenBank/DDBJ databases">
        <authorList>
            <person name="Madupu R."/>
            <person name="Durkin A.S."/>
            <person name="Torralba M."/>
            <person name="Methe B."/>
            <person name="Sutton G.G."/>
            <person name="Strausberg R.L."/>
            <person name="Nelson K.E."/>
        </authorList>
    </citation>
    <scope>NUCLEOTIDE SEQUENCE [LARGE SCALE GENOMIC DNA]</scope>
    <source>
        <strain evidence="2 3">SK82</strain>
    </source>
</reference>
<evidence type="ECO:0000313" key="2">
    <source>
        <dbReference type="EMBL" id="EET82153.1"/>
    </source>
</evidence>
<feature type="domain" description="BLUF" evidence="1">
    <location>
        <begin position="3"/>
        <end position="96"/>
    </location>
</feature>
<accession>A0ABM9YMP2</accession>
<name>A0ABM9YMP2_ACIRA</name>
<dbReference type="SUPFAM" id="SSF54975">
    <property type="entry name" value="Acylphosphatase/BLUF domain-like"/>
    <property type="match status" value="1"/>
</dbReference>
<dbReference type="Proteomes" id="UP000018419">
    <property type="component" value="Unassembled WGS sequence"/>
</dbReference>
<protein>
    <submittedName>
        <fullName evidence="2">Sensors of blue-light using FAD</fullName>
    </submittedName>
</protein>
<dbReference type="Gene3D" id="3.30.70.100">
    <property type="match status" value="1"/>
</dbReference>
<dbReference type="RefSeq" id="WP_005405185.1">
    <property type="nucleotide sequence ID" value="NZ_ACVR01000049.1"/>
</dbReference>
<proteinExistence type="predicted"/>
<evidence type="ECO:0000313" key="3">
    <source>
        <dbReference type="Proteomes" id="UP000018419"/>
    </source>
</evidence>
<dbReference type="InterPro" id="IPR036046">
    <property type="entry name" value="Acylphosphatase-like_dom_sf"/>
</dbReference>
<dbReference type="EMBL" id="ACVR01000049">
    <property type="protein sequence ID" value="EET82153.1"/>
    <property type="molecule type" value="Genomic_DNA"/>
</dbReference>
<comment type="caution">
    <text evidence="2">The sequence shown here is derived from an EMBL/GenBank/DDBJ whole genome shotgun (WGS) entry which is preliminary data.</text>
</comment>
<sequence>MKDVRLLYVSKLKDCANPMNELFNILTEALVFNNLNHIYGALYYGNNYFVQCLEGNKDQVEHLYFKKILKDPRHENCEIMMLENIDERMFSKWHMKYAIFHKDITEFFAKNHLDEFNPYLLNTETIPNFIDLLSQQPDSFYTLKQESL</sequence>
<organism evidence="2 3">
    <name type="scientific">Acinetobacter radioresistens SK82</name>
    <dbReference type="NCBI Taxonomy" id="596318"/>
    <lineage>
        <taxon>Bacteria</taxon>
        <taxon>Pseudomonadati</taxon>
        <taxon>Pseudomonadota</taxon>
        <taxon>Gammaproteobacteria</taxon>
        <taxon>Moraxellales</taxon>
        <taxon>Moraxellaceae</taxon>
        <taxon>Acinetobacter</taxon>
    </lineage>
</organism>
<gene>
    <name evidence="2" type="ORF">ACIRA0001_0008</name>
</gene>